<evidence type="ECO:0000256" key="1">
    <source>
        <dbReference type="SAM" id="SignalP"/>
    </source>
</evidence>
<dbReference type="AlphaFoldDB" id="A0AAU9RIP6"/>
<evidence type="ECO:0000313" key="4">
    <source>
        <dbReference type="Proteomes" id="UP000836841"/>
    </source>
</evidence>
<dbReference type="PANTHER" id="PTHR31589">
    <property type="entry name" value="PROTEIN, PUTATIVE (DUF239)-RELATED-RELATED"/>
    <property type="match status" value="1"/>
</dbReference>
<feature type="chain" id="PRO_5043515998" description="Neprosin PEP catalytic domain-containing protein" evidence="1">
    <location>
        <begin position="21"/>
        <end position="414"/>
    </location>
</feature>
<name>A0AAU9RIP6_THLAR</name>
<dbReference type="PROSITE" id="PS52045">
    <property type="entry name" value="NEPROSIN_PEP_CD"/>
    <property type="match status" value="1"/>
</dbReference>
<comment type="caution">
    <text evidence="3">The sequence shown here is derived from an EMBL/GenBank/DDBJ whole genome shotgun (WGS) entry which is preliminary data.</text>
</comment>
<dbReference type="EMBL" id="CAJVSB020000200">
    <property type="protein sequence ID" value="CAH2042849.1"/>
    <property type="molecule type" value="Genomic_DNA"/>
</dbReference>
<accession>A0AAU9RIP6</accession>
<dbReference type="InterPro" id="IPR053168">
    <property type="entry name" value="Glutamic_endopeptidase"/>
</dbReference>
<dbReference type="Proteomes" id="UP000836841">
    <property type="component" value="Unassembled WGS sequence"/>
</dbReference>
<keyword evidence="1" id="KW-0732">Signal</keyword>
<reference evidence="3 4" key="1">
    <citation type="submission" date="2022-03" db="EMBL/GenBank/DDBJ databases">
        <authorList>
            <person name="Nunn A."/>
            <person name="Chopra R."/>
            <person name="Nunn A."/>
            <person name="Contreras Garrido A."/>
        </authorList>
    </citation>
    <scope>NUCLEOTIDE SEQUENCE [LARGE SCALE GENOMIC DNA]</scope>
</reference>
<dbReference type="Gene3D" id="3.90.1320.10">
    <property type="entry name" value="Outer-capsid protein sigma 3, large lobe"/>
    <property type="match status" value="1"/>
</dbReference>
<dbReference type="Pfam" id="PF14365">
    <property type="entry name" value="Neprosin_AP"/>
    <property type="match status" value="1"/>
</dbReference>
<evidence type="ECO:0000259" key="2">
    <source>
        <dbReference type="PROSITE" id="PS52045"/>
    </source>
</evidence>
<dbReference type="InterPro" id="IPR004314">
    <property type="entry name" value="Neprosin"/>
</dbReference>
<feature type="signal peptide" evidence="1">
    <location>
        <begin position="1"/>
        <end position="20"/>
    </location>
</feature>
<keyword evidence="4" id="KW-1185">Reference proteome</keyword>
<dbReference type="PANTHER" id="PTHR31589:SF221">
    <property type="entry name" value="LIGASE, PUTATIVE (DUF239)-RELATED"/>
    <property type="match status" value="1"/>
</dbReference>
<protein>
    <recommendedName>
        <fullName evidence="2">Neprosin PEP catalytic domain-containing protein</fullName>
    </recommendedName>
</protein>
<sequence length="414" mass="47112">MLIILMVAMINVASNGCIEATRVKDENYHMLLKPKGTVKTIESEDGRDVIDCVDIYKQPAFYHPLINDLQVEPSSYPSGRKVDETLPEIIQDWRKNGECPDGTIPIRRTKKYDPHRHFPIGLHGRNFNSSLDPDIHDGHEVKTSTNNRCLLEWVANESNLEIIFFFVCHSLREGGSYHGSQARINIWNPQVEENEMSISQMWVASNTQLESVNTIEVGWIVLPERYGDHQTRFFVYWTSDGYQTTGCYDLDCPGFVQMSKKFGVGSPIAPVSIYAEESFEILVEIFQDVETKNWLLLVQDELIGYWPGNIFTTLANDADELHWGGEIFDSKRNGHHTTTQMGSGHFPNEGYKKSSYFHNIRMMDNLNYAWSEPANPQTYVTNPLCYDSQIAPNRQGNAGTYFQYGGPGNSAQCP</sequence>
<evidence type="ECO:0000313" key="3">
    <source>
        <dbReference type="EMBL" id="CAH2042849.1"/>
    </source>
</evidence>
<organism evidence="3 4">
    <name type="scientific">Thlaspi arvense</name>
    <name type="common">Field penny-cress</name>
    <dbReference type="NCBI Taxonomy" id="13288"/>
    <lineage>
        <taxon>Eukaryota</taxon>
        <taxon>Viridiplantae</taxon>
        <taxon>Streptophyta</taxon>
        <taxon>Embryophyta</taxon>
        <taxon>Tracheophyta</taxon>
        <taxon>Spermatophyta</taxon>
        <taxon>Magnoliopsida</taxon>
        <taxon>eudicotyledons</taxon>
        <taxon>Gunneridae</taxon>
        <taxon>Pentapetalae</taxon>
        <taxon>rosids</taxon>
        <taxon>malvids</taxon>
        <taxon>Brassicales</taxon>
        <taxon>Brassicaceae</taxon>
        <taxon>Thlaspideae</taxon>
        <taxon>Thlaspi</taxon>
    </lineage>
</organism>
<proteinExistence type="predicted"/>
<gene>
    <name evidence="3" type="ORF">TAV2_LOCUS4821</name>
</gene>
<dbReference type="InterPro" id="IPR025521">
    <property type="entry name" value="Neprosin_propep"/>
</dbReference>
<dbReference type="Pfam" id="PF03080">
    <property type="entry name" value="Neprosin"/>
    <property type="match status" value="1"/>
</dbReference>
<feature type="domain" description="Neprosin PEP catalytic" evidence="2">
    <location>
        <begin position="154"/>
        <end position="414"/>
    </location>
</feature>